<evidence type="ECO:0000313" key="2">
    <source>
        <dbReference type="Proteomes" id="UP000814140"/>
    </source>
</evidence>
<dbReference type="Proteomes" id="UP000814140">
    <property type="component" value="Unassembled WGS sequence"/>
</dbReference>
<reference evidence="1" key="2">
    <citation type="journal article" date="2022" name="New Phytol.">
        <title>Evolutionary transition to the ectomycorrhizal habit in the genomes of a hyperdiverse lineage of mushroom-forming fungi.</title>
        <authorList>
            <person name="Looney B."/>
            <person name="Miyauchi S."/>
            <person name="Morin E."/>
            <person name="Drula E."/>
            <person name="Courty P.E."/>
            <person name="Kohler A."/>
            <person name="Kuo A."/>
            <person name="LaButti K."/>
            <person name="Pangilinan J."/>
            <person name="Lipzen A."/>
            <person name="Riley R."/>
            <person name="Andreopoulos W."/>
            <person name="He G."/>
            <person name="Johnson J."/>
            <person name="Nolan M."/>
            <person name="Tritt A."/>
            <person name="Barry K.W."/>
            <person name="Grigoriev I.V."/>
            <person name="Nagy L.G."/>
            <person name="Hibbett D."/>
            <person name="Henrissat B."/>
            <person name="Matheny P.B."/>
            <person name="Labbe J."/>
            <person name="Martin F.M."/>
        </authorList>
    </citation>
    <scope>NUCLEOTIDE SEQUENCE</scope>
    <source>
        <strain evidence="1">HHB10654</strain>
    </source>
</reference>
<reference evidence="1" key="1">
    <citation type="submission" date="2021-03" db="EMBL/GenBank/DDBJ databases">
        <authorList>
            <consortium name="DOE Joint Genome Institute"/>
            <person name="Ahrendt S."/>
            <person name="Looney B.P."/>
            <person name="Miyauchi S."/>
            <person name="Morin E."/>
            <person name="Drula E."/>
            <person name="Courty P.E."/>
            <person name="Chicoki N."/>
            <person name="Fauchery L."/>
            <person name="Kohler A."/>
            <person name="Kuo A."/>
            <person name="Labutti K."/>
            <person name="Pangilinan J."/>
            <person name="Lipzen A."/>
            <person name="Riley R."/>
            <person name="Andreopoulos W."/>
            <person name="He G."/>
            <person name="Johnson J."/>
            <person name="Barry K.W."/>
            <person name="Grigoriev I.V."/>
            <person name="Nagy L."/>
            <person name="Hibbett D."/>
            <person name="Henrissat B."/>
            <person name="Matheny P.B."/>
            <person name="Labbe J."/>
            <person name="Martin F."/>
        </authorList>
    </citation>
    <scope>NUCLEOTIDE SEQUENCE</scope>
    <source>
        <strain evidence="1">HHB10654</strain>
    </source>
</reference>
<protein>
    <submittedName>
        <fullName evidence="1">Uncharacterized protein</fullName>
    </submittedName>
</protein>
<keyword evidence="2" id="KW-1185">Reference proteome</keyword>
<comment type="caution">
    <text evidence="1">The sequence shown here is derived from an EMBL/GenBank/DDBJ whole genome shotgun (WGS) entry which is preliminary data.</text>
</comment>
<dbReference type="EMBL" id="MU277263">
    <property type="protein sequence ID" value="KAI0056498.1"/>
    <property type="molecule type" value="Genomic_DNA"/>
</dbReference>
<evidence type="ECO:0000313" key="1">
    <source>
        <dbReference type="EMBL" id="KAI0056498.1"/>
    </source>
</evidence>
<sequence length="560" mass="62469">MSRTPSPISKLPSGALARVFKFLMLLSEPGFGGRIFTHNSGKGRPSLGWIEVTYVCRRWRQVALDNPSLWGRISFRMSSSWLKEMLARSRSAPIVITETGYYYHPVPQPIPPVFDMQMSRISTIDICFNPWLLPAVTDALNSLPAPRLELLYLGQEHYESAPIVHLPRSPVLRRLRFNNLTFSWKSMASSDLSHLEISVKQNFPSTLGKGPQANPAQCEDFISFLQNTPRLETLILEHCLPPHQERPSEAVNVIQLPHLARLGLYGTTLDVIGVLELIDILPATKLSLTCCSNDESGEEALTAISFFSSRFEAGSMNLIPLRTLALTSNRGDGTLDVGLYSSSPTITRVHEEAPNFAPAATSSFVLRLRWANKENQDVMPIARQIYSVLPLRDLEGAYIALPKAQWTAQDWAAAFRRSPAVKHLVVRRPETCSLGEALFQRVHAAAGGFQSPAVPGGLLFPQLESLTLHETDFVTTQDAFHDVFYASLKERAACNAGLQRLFLSSIFMRDFARFRSYEGVVGSVVPVVDREEDEDPQPTRHSISDDAEDSSEDEDDFEEE</sequence>
<accession>A0ACB8SKV2</accession>
<name>A0ACB8SKV2_9AGAM</name>
<proteinExistence type="predicted"/>
<organism evidence="1 2">
    <name type="scientific">Artomyces pyxidatus</name>
    <dbReference type="NCBI Taxonomy" id="48021"/>
    <lineage>
        <taxon>Eukaryota</taxon>
        <taxon>Fungi</taxon>
        <taxon>Dikarya</taxon>
        <taxon>Basidiomycota</taxon>
        <taxon>Agaricomycotina</taxon>
        <taxon>Agaricomycetes</taxon>
        <taxon>Russulales</taxon>
        <taxon>Auriscalpiaceae</taxon>
        <taxon>Artomyces</taxon>
    </lineage>
</organism>
<gene>
    <name evidence="1" type="ORF">BV25DRAFT_1571468</name>
</gene>